<keyword evidence="3" id="KW-1185">Reference proteome</keyword>
<accession>A0A7U9XV86</accession>
<dbReference type="Gene3D" id="1.10.1740.10">
    <property type="match status" value="1"/>
</dbReference>
<evidence type="ECO:0000313" key="2">
    <source>
        <dbReference type="EMBL" id="BCR35397.1"/>
    </source>
</evidence>
<dbReference type="GO" id="GO:0006352">
    <property type="term" value="P:DNA-templated transcription initiation"/>
    <property type="evidence" value="ECO:0007669"/>
    <property type="project" value="InterPro"/>
</dbReference>
<gene>
    <name evidence="2" type="ORF">MPAN_002900</name>
</gene>
<protein>
    <recommendedName>
        <fullName evidence="1">RNA polymerase sigma-70 region 2 domain-containing protein</fullName>
    </recommendedName>
</protein>
<dbReference type="EMBL" id="AP024412">
    <property type="protein sequence ID" value="BCR35397.1"/>
    <property type="molecule type" value="Genomic_DNA"/>
</dbReference>
<dbReference type="Proteomes" id="UP000620133">
    <property type="component" value="Chromosome"/>
</dbReference>
<organism evidence="2 3">
    <name type="scientific">Mariniplasma anaerobium</name>
    <dbReference type="NCBI Taxonomy" id="2735436"/>
    <lineage>
        <taxon>Bacteria</taxon>
        <taxon>Bacillati</taxon>
        <taxon>Mycoplasmatota</taxon>
        <taxon>Mollicutes</taxon>
        <taxon>Acholeplasmatales</taxon>
        <taxon>Acholeplasmataceae</taxon>
        <taxon>Mariniplasma</taxon>
    </lineage>
</organism>
<sequence length="171" mass="21282">MIYKIMNDYELVYLIRTQRDSIAFDFLFLKYKKFIWKYIHLMRIEYKEQDDFFQEGILTLYKAVETFDESKNKTFTRYFELILRRHFYHLIYKLPKYMLYEDSNFMSCFGYEEKTDDIDLIDSCSLFEKSIYQYYFIEKQAVQKISDKLACEPKKIYNAIFRIKEKYKNMI</sequence>
<evidence type="ECO:0000259" key="1">
    <source>
        <dbReference type="Pfam" id="PF04542"/>
    </source>
</evidence>
<feature type="domain" description="RNA polymerase sigma-70 region 2" evidence="1">
    <location>
        <begin position="27"/>
        <end position="90"/>
    </location>
</feature>
<dbReference type="KEGG" id="manr:MPAN_002900"/>
<dbReference type="InterPro" id="IPR013325">
    <property type="entry name" value="RNA_pol_sigma_r2"/>
</dbReference>
<dbReference type="GO" id="GO:0003700">
    <property type="term" value="F:DNA-binding transcription factor activity"/>
    <property type="evidence" value="ECO:0007669"/>
    <property type="project" value="InterPro"/>
</dbReference>
<dbReference type="InterPro" id="IPR007627">
    <property type="entry name" value="RNA_pol_sigma70_r2"/>
</dbReference>
<dbReference type="AlphaFoldDB" id="A0A7U9XV86"/>
<dbReference type="RefSeq" id="WP_176239686.1">
    <property type="nucleotide sequence ID" value="NZ_AP024412.1"/>
</dbReference>
<dbReference type="Pfam" id="PF04542">
    <property type="entry name" value="Sigma70_r2"/>
    <property type="match status" value="1"/>
</dbReference>
<evidence type="ECO:0000313" key="3">
    <source>
        <dbReference type="Proteomes" id="UP000620133"/>
    </source>
</evidence>
<reference evidence="2" key="1">
    <citation type="submission" date="2021-01" db="EMBL/GenBank/DDBJ databases">
        <title>Draft genome sequence of Acholeplasmataceae bacterium strain Mahy22.</title>
        <authorList>
            <person name="Watanabe M."/>
            <person name="Kojima H."/>
            <person name="Fukui M."/>
        </authorList>
    </citation>
    <scope>NUCLEOTIDE SEQUENCE</scope>
    <source>
        <strain evidence="2">Mahy22</strain>
    </source>
</reference>
<name>A0A7U9XV86_9MOLU</name>
<proteinExistence type="predicted"/>
<dbReference type="SUPFAM" id="SSF88946">
    <property type="entry name" value="Sigma2 domain of RNA polymerase sigma factors"/>
    <property type="match status" value="1"/>
</dbReference>